<gene>
    <name evidence="2" type="ORF">NCTC12971_01241</name>
    <name evidence="1" type="ORF">NCTC9419_03755</name>
</gene>
<protein>
    <submittedName>
        <fullName evidence="1">Uncharacterized protein</fullName>
    </submittedName>
</protein>
<reference evidence="1 3" key="1">
    <citation type="submission" date="2018-12" db="EMBL/GenBank/DDBJ databases">
        <authorList>
            <consortium name="Pathogen Informatics"/>
        </authorList>
    </citation>
    <scope>NUCLEOTIDE SEQUENCE [LARGE SCALE GENOMIC DNA]</scope>
    <source>
        <strain evidence="2 4">NCTC12971</strain>
        <strain evidence="1 3">NCTC9419</strain>
    </source>
</reference>
<accession>A0A447QQA2</accession>
<dbReference type="EMBL" id="LR134155">
    <property type="protein sequence ID" value="VEA72163.1"/>
    <property type="molecule type" value="Genomic_DNA"/>
</dbReference>
<sequence>MLFSRYYSISRLQKRENKMGRISGPLTDSELPDVS</sequence>
<dbReference type="AlphaFoldDB" id="A0A447QQA2"/>
<dbReference type="Proteomes" id="UP000271603">
    <property type="component" value="Chromosome"/>
</dbReference>
<evidence type="ECO:0000313" key="2">
    <source>
        <dbReference type="EMBL" id="VTP60754.1"/>
    </source>
</evidence>
<dbReference type="EMBL" id="LR590463">
    <property type="protein sequence ID" value="VTP60754.1"/>
    <property type="molecule type" value="Genomic_DNA"/>
</dbReference>
<evidence type="ECO:0000313" key="4">
    <source>
        <dbReference type="Proteomes" id="UP000307968"/>
    </source>
</evidence>
<evidence type="ECO:0000313" key="3">
    <source>
        <dbReference type="Proteomes" id="UP000271603"/>
    </source>
</evidence>
<proteinExistence type="predicted"/>
<evidence type="ECO:0000313" key="1">
    <source>
        <dbReference type="EMBL" id="VEA72163.1"/>
    </source>
</evidence>
<name>A0A447QQA2_SERRU</name>
<organism evidence="1 3">
    <name type="scientific">Serratia rubidaea</name>
    <name type="common">Serratia marinorubra</name>
    <dbReference type="NCBI Taxonomy" id="61652"/>
    <lineage>
        <taxon>Bacteria</taxon>
        <taxon>Pseudomonadati</taxon>
        <taxon>Pseudomonadota</taxon>
        <taxon>Gammaproteobacteria</taxon>
        <taxon>Enterobacterales</taxon>
        <taxon>Yersiniaceae</taxon>
        <taxon>Serratia</taxon>
    </lineage>
</organism>
<dbReference type="Proteomes" id="UP000307968">
    <property type="component" value="Chromosome"/>
</dbReference>